<evidence type="ECO:0008006" key="3">
    <source>
        <dbReference type="Google" id="ProtNLM"/>
    </source>
</evidence>
<comment type="caution">
    <text evidence="1">The sequence shown here is derived from an EMBL/GenBank/DDBJ whole genome shotgun (WGS) entry which is preliminary data.</text>
</comment>
<accession>A0A133V473</accession>
<dbReference type="EMBL" id="LHXX01000058">
    <property type="protein sequence ID" value="KXB01242.1"/>
    <property type="molecule type" value="Genomic_DNA"/>
</dbReference>
<evidence type="ECO:0000313" key="2">
    <source>
        <dbReference type="Proteomes" id="UP000070400"/>
    </source>
</evidence>
<dbReference type="Pfam" id="PF07900">
    <property type="entry name" value="DUF1670"/>
    <property type="match status" value="1"/>
</dbReference>
<evidence type="ECO:0000313" key="1">
    <source>
        <dbReference type="EMBL" id="KXB01242.1"/>
    </source>
</evidence>
<protein>
    <recommendedName>
        <fullName evidence="3">DUF1670 domain-containing protein</fullName>
    </recommendedName>
</protein>
<organism evidence="1 2">
    <name type="scientific">candidate division MSBL1 archaeon SCGC-AAA261D19</name>
    <dbReference type="NCBI Taxonomy" id="1698273"/>
    <lineage>
        <taxon>Archaea</taxon>
        <taxon>Methanobacteriati</taxon>
        <taxon>Methanobacteriota</taxon>
        <taxon>candidate division MSBL1</taxon>
    </lineage>
</organism>
<dbReference type="InterPro" id="IPR012872">
    <property type="entry name" value="DUF1670"/>
</dbReference>
<sequence>PIRGSVKDIGPTSHKAKIVELYIKGYTETQIKRNKEHSLRSIERYIMDFSKVLVLHEKGESFDTIRQIVGLSERVTRDYLSLIEAYSGMKYGERLKEIAETVKAYTPPATFKKTGVIA</sequence>
<reference evidence="1 2" key="1">
    <citation type="journal article" date="2016" name="Sci. Rep.">
        <title>Metabolic traits of an uncultured archaeal lineage -MSBL1- from brine pools of the Red Sea.</title>
        <authorList>
            <person name="Mwirichia R."/>
            <person name="Alam I."/>
            <person name="Rashid M."/>
            <person name="Vinu M."/>
            <person name="Ba-Alawi W."/>
            <person name="Anthony Kamau A."/>
            <person name="Kamanda Ngugi D."/>
            <person name="Goker M."/>
            <person name="Klenk H.P."/>
            <person name="Bajic V."/>
            <person name="Stingl U."/>
        </authorList>
    </citation>
    <scope>NUCLEOTIDE SEQUENCE [LARGE SCALE GENOMIC DNA]</scope>
    <source>
        <strain evidence="1">SCGC-AAA261D19</strain>
    </source>
</reference>
<dbReference type="Proteomes" id="UP000070400">
    <property type="component" value="Unassembled WGS sequence"/>
</dbReference>
<keyword evidence="2" id="KW-1185">Reference proteome</keyword>
<feature type="non-terminal residue" evidence="1">
    <location>
        <position position="1"/>
    </location>
</feature>
<gene>
    <name evidence="1" type="ORF">AKJ43_03520</name>
</gene>
<dbReference type="AlphaFoldDB" id="A0A133V473"/>
<proteinExistence type="predicted"/>
<name>A0A133V473_9EURY</name>